<keyword evidence="4" id="KW-0309">Germination</keyword>
<evidence type="ECO:0000256" key="3">
    <source>
        <dbReference type="ARBA" id="ARBA00022448"/>
    </source>
</evidence>
<dbReference type="NCBIfam" id="TIGR00912">
    <property type="entry name" value="2A0309"/>
    <property type="match status" value="1"/>
</dbReference>
<feature type="transmembrane region" description="Helical" evidence="8">
    <location>
        <begin position="12"/>
        <end position="32"/>
    </location>
</feature>
<dbReference type="RefSeq" id="WP_049720939.1">
    <property type="nucleotide sequence ID" value="NZ_CP012152.1"/>
</dbReference>
<dbReference type="GO" id="GO:0016020">
    <property type="term" value="C:membrane"/>
    <property type="evidence" value="ECO:0007669"/>
    <property type="project" value="UniProtKB-SubCell"/>
</dbReference>
<accession>A0AAW7TE61</accession>
<evidence type="ECO:0000256" key="6">
    <source>
        <dbReference type="ARBA" id="ARBA00022989"/>
    </source>
</evidence>
<evidence type="ECO:0000313" key="9">
    <source>
        <dbReference type="EMBL" id="MDO0876462.1"/>
    </source>
</evidence>
<feature type="transmembrane region" description="Helical" evidence="8">
    <location>
        <begin position="301"/>
        <end position="318"/>
    </location>
</feature>
<feature type="transmembrane region" description="Helical" evidence="8">
    <location>
        <begin position="215"/>
        <end position="237"/>
    </location>
</feature>
<evidence type="ECO:0000313" key="10">
    <source>
        <dbReference type="Proteomes" id="UP001176117"/>
    </source>
</evidence>
<feature type="transmembrane region" description="Helical" evidence="8">
    <location>
        <begin position="113"/>
        <end position="133"/>
    </location>
</feature>
<dbReference type="AlphaFoldDB" id="A0AAW7TE61"/>
<evidence type="ECO:0000256" key="1">
    <source>
        <dbReference type="ARBA" id="ARBA00004141"/>
    </source>
</evidence>
<dbReference type="EMBL" id="JAMOGB010000001">
    <property type="protein sequence ID" value="MDO0876462.1"/>
    <property type="molecule type" value="Genomic_DNA"/>
</dbReference>
<evidence type="ECO:0000256" key="8">
    <source>
        <dbReference type="SAM" id="Phobius"/>
    </source>
</evidence>
<keyword evidence="7 8" id="KW-0472">Membrane</keyword>
<evidence type="ECO:0000256" key="4">
    <source>
        <dbReference type="ARBA" id="ARBA00022544"/>
    </source>
</evidence>
<name>A0AAW7TE61_9BACL</name>
<proteinExistence type="inferred from homology"/>
<keyword evidence="3" id="KW-0813">Transport</keyword>
<feature type="transmembrane region" description="Helical" evidence="8">
    <location>
        <begin position="140"/>
        <end position="165"/>
    </location>
</feature>
<dbReference type="Pfam" id="PF03845">
    <property type="entry name" value="Spore_permease"/>
    <property type="match status" value="1"/>
</dbReference>
<keyword evidence="5 8" id="KW-0812">Transmembrane</keyword>
<dbReference type="Proteomes" id="UP001176117">
    <property type="component" value="Unassembled WGS sequence"/>
</dbReference>
<protein>
    <submittedName>
        <fullName evidence="9">Endospore germination permease</fullName>
    </submittedName>
</protein>
<comment type="similarity">
    <text evidence="2">Belongs to the amino acid-polyamine-organocation (APC) superfamily. Spore germination protein (SGP) (TC 2.A.3.9) family.</text>
</comment>
<dbReference type="PANTHER" id="PTHR34975">
    <property type="entry name" value="SPORE GERMINATION PROTEIN A2"/>
    <property type="match status" value="1"/>
</dbReference>
<dbReference type="GO" id="GO:0009847">
    <property type="term" value="P:spore germination"/>
    <property type="evidence" value="ECO:0007669"/>
    <property type="project" value="InterPro"/>
</dbReference>
<feature type="transmembrane region" description="Helical" evidence="8">
    <location>
        <begin position="38"/>
        <end position="60"/>
    </location>
</feature>
<feature type="transmembrane region" description="Helical" evidence="8">
    <location>
        <begin position="80"/>
        <end position="101"/>
    </location>
</feature>
<feature type="transmembrane region" description="Helical" evidence="8">
    <location>
        <begin position="185"/>
        <end position="203"/>
    </location>
</feature>
<keyword evidence="6 8" id="KW-1133">Transmembrane helix</keyword>
<dbReference type="PANTHER" id="PTHR34975:SF2">
    <property type="entry name" value="SPORE GERMINATION PROTEIN A2"/>
    <property type="match status" value="1"/>
</dbReference>
<evidence type="ECO:0000256" key="5">
    <source>
        <dbReference type="ARBA" id="ARBA00022692"/>
    </source>
</evidence>
<reference evidence="9" key="1">
    <citation type="submission" date="2022-05" db="EMBL/GenBank/DDBJ databases">
        <title>Genome-based reclassification of Anoxybacillus salavatliensis Cihan et al. as a later heterotypic synonym of Anoxybacillus gonensis Belduz et al. 2003.</title>
        <authorList>
            <person name="Inan Bektas K."/>
            <person name="Guler H.I."/>
            <person name="Belduz A.O."/>
            <person name="Canakci S."/>
        </authorList>
    </citation>
    <scope>NUCLEOTIDE SEQUENCE</scope>
    <source>
        <strain evidence="9">NCIMB 13933</strain>
    </source>
</reference>
<comment type="caution">
    <text evidence="9">The sequence shown here is derived from an EMBL/GenBank/DDBJ whole genome shotgun (WGS) entry which is preliminary data.</text>
</comment>
<feature type="transmembrane region" description="Helical" evidence="8">
    <location>
        <begin position="330"/>
        <end position="351"/>
    </location>
</feature>
<organism evidence="9 10">
    <name type="scientific">Anoxybacillus gonensis</name>
    <dbReference type="NCBI Taxonomy" id="198467"/>
    <lineage>
        <taxon>Bacteria</taxon>
        <taxon>Bacillati</taxon>
        <taxon>Bacillota</taxon>
        <taxon>Bacilli</taxon>
        <taxon>Bacillales</taxon>
        <taxon>Anoxybacillaceae</taxon>
        <taxon>Anoxybacillus</taxon>
    </lineage>
</organism>
<dbReference type="InterPro" id="IPR004761">
    <property type="entry name" value="Spore_GerAB"/>
</dbReference>
<keyword evidence="10" id="KW-1185">Reference proteome</keyword>
<sequence>MSDQTISPKQVIIVFMLSVGLVNHVMVIPVLLEVAGRDAWVSILVTAILYTIWLLFLYRIIKKMNGQTFFEWVSQRMGRFIAWAFCIMIALFLFLMMSVTIKDTLTWTITSYFPQTPIFILSVLFVLITYICVSSNIQSLAIAAGVILFFVVILGFFVMTTNFLYKDYTRLFPIFEKGMLPMLRGVAYSAGGLVELALLIFLQQRIKPTIQFKNIWILGMILVGLTLGPLMGSITIFNVSEAVNQRYPAYEQWRMLQIGKYISHVDFFSIYQWLSGSLIRVCFILFVIVDLFPLQTPYQKWLLRITCAFLVMVSLIPIGDAQFYEFVRHIYFPMSLCFFITLSVFIGLLTITKKG</sequence>
<gene>
    <name evidence="9" type="ORF">NBU54_02055</name>
</gene>
<feature type="transmembrane region" description="Helical" evidence="8">
    <location>
        <begin position="270"/>
        <end position="289"/>
    </location>
</feature>
<dbReference type="KEGG" id="agn:AFK25_08575"/>
<evidence type="ECO:0000256" key="2">
    <source>
        <dbReference type="ARBA" id="ARBA00007998"/>
    </source>
</evidence>
<evidence type="ECO:0000256" key="7">
    <source>
        <dbReference type="ARBA" id="ARBA00023136"/>
    </source>
</evidence>
<comment type="subcellular location">
    <subcellularLocation>
        <location evidence="1">Membrane</location>
        <topology evidence="1">Multi-pass membrane protein</topology>
    </subcellularLocation>
</comment>